<dbReference type="AlphaFoldDB" id="A0A1T4NVJ2"/>
<organism evidence="2 3">
    <name type="scientific">Eubacterium ruminantium</name>
    <dbReference type="NCBI Taxonomy" id="42322"/>
    <lineage>
        <taxon>Bacteria</taxon>
        <taxon>Bacillati</taxon>
        <taxon>Bacillota</taxon>
        <taxon>Clostridia</taxon>
        <taxon>Eubacteriales</taxon>
        <taxon>Eubacteriaceae</taxon>
        <taxon>Eubacterium</taxon>
    </lineage>
</organism>
<sequence length="272" mass="31594">MNKVKALEGRAENLIQELIKEVTEAQSMPLSQGKAVINREEFIEKLESLSSMVNVEMNTYREINDKRARIINDAEKEAENIVYEAEKNASRIRVTKRRKDEVLPFKVTDLSKDDKEALRTANDIYAASLIYTDEMLTEVDHLINNAYESIQLEYEKVIHTLKNKIDNISSNKNELLNNLSELSKNDRYSQILELSQLLSNEIYVEKAKAKSREEEAINQFRIRFDEDTAFKEEQKSDKPVINPDRTQVKIKVKREEAEDIKKIKAKKVNKNA</sequence>
<feature type="coiled-coil region" evidence="1">
    <location>
        <begin position="158"/>
        <end position="185"/>
    </location>
</feature>
<dbReference type="Proteomes" id="UP000189857">
    <property type="component" value="Unassembled WGS sequence"/>
</dbReference>
<accession>A0A1T4NVJ2</accession>
<protein>
    <submittedName>
        <fullName evidence="2">Uncharacterized protein</fullName>
    </submittedName>
</protein>
<proteinExistence type="predicted"/>
<name>A0A1T4NVJ2_9FIRM</name>
<dbReference type="EMBL" id="FUXA01000010">
    <property type="protein sequence ID" value="SJZ83052.1"/>
    <property type="molecule type" value="Genomic_DNA"/>
</dbReference>
<keyword evidence="3" id="KW-1185">Reference proteome</keyword>
<keyword evidence="1" id="KW-0175">Coiled coil</keyword>
<evidence type="ECO:0000256" key="1">
    <source>
        <dbReference type="SAM" id="Coils"/>
    </source>
</evidence>
<gene>
    <name evidence="2" type="ORF">SAMN02745110_01714</name>
</gene>
<reference evidence="2 3" key="1">
    <citation type="submission" date="2017-02" db="EMBL/GenBank/DDBJ databases">
        <authorList>
            <person name="Peterson S.W."/>
        </authorList>
    </citation>
    <scope>NUCLEOTIDE SEQUENCE [LARGE SCALE GENOMIC DNA]</scope>
    <source>
        <strain evidence="2 3">ATCC 17233</strain>
    </source>
</reference>
<dbReference type="OrthoDB" id="1770915at2"/>
<evidence type="ECO:0000313" key="2">
    <source>
        <dbReference type="EMBL" id="SJZ83052.1"/>
    </source>
</evidence>
<dbReference type="RefSeq" id="WP_078787546.1">
    <property type="nucleotide sequence ID" value="NZ_CACZYW010000012.1"/>
</dbReference>
<evidence type="ECO:0000313" key="3">
    <source>
        <dbReference type="Proteomes" id="UP000189857"/>
    </source>
</evidence>